<dbReference type="SUPFAM" id="SSF46785">
    <property type="entry name" value="Winged helix' DNA-binding domain"/>
    <property type="match status" value="1"/>
</dbReference>
<evidence type="ECO:0000256" key="2">
    <source>
        <dbReference type="ARBA" id="ARBA00023015"/>
    </source>
</evidence>
<dbReference type="InterPro" id="IPR036390">
    <property type="entry name" value="WH_DNA-bd_sf"/>
</dbReference>
<dbReference type="PANTHER" id="PTHR30126">
    <property type="entry name" value="HTH-TYPE TRANSCRIPTIONAL REGULATOR"/>
    <property type="match status" value="1"/>
</dbReference>
<dbReference type="CDD" id="cd05466">
    <property type="entry name" value="PBP2_LTTR_substrate"/>
    <property type="match status" value="1"/>
</dbReference>
<reference evidence="6 7" key="1">
    <citation type="submission" date="2014-07" db="EMBL/GenBank/DDBJ databases">
        <title>Complete genome sequence of a moderately halophilic bacterium Terribacillus aidingensis MP602, isolated from Cryptomeria fortunei in Tianmu mountain in China.</title>
        <authorList>
            <person name="Wang Y."/>
            <person name="Lu P."/>
            <person name="Zhang L."/>
        </authorList>
    </citation>
    <scope>NUCLEOTIDE SEQUENCE [LARGE SCALE GENOMIC DNA]</scope>
    <source>
        <strain evidence="6 7">MP602</strain>
    </source>
</reference>
<dbReference type="GeneID" id="34222264"/>
<dbReference type="SUPFAM" id="SSF53850">
    <property type="entry name" value="Periplasmic binding protein-like II"/>
    <property type="match status" value="1"/>
</dbReference>
<sequence length="293" mass="33397">MEIRQFITFRTIVDVGSYTNAAAKLGYTQSTITAHIQALEQQLGGPVFSYVKRELHLTDLGRELVGMVDELLGSYQRIEKLNDNRVNGELKIAAPESLTISRLGPILKTYSMKYPEVKIKLSNGTCGDNQKELLNGNVDVAFMLWPELQTDNYVYHKLHKEEIVLVTAPEKASHFDDYKGTEACFVTNEEGCSYRVMFEEHVIKQDIPRFQTMELWSLEAIKQVVASGLGFAALPLVTVEKEIENGTLKLLEYTESFKPIYSYMMVRSKNWHSPAVDKFMEIVRELSNKKIEV</sequence>
<keyword evidence="4" id="KW-0804">Transcription</keyword>
<dbReference type="InterPro" id="IPR036388">
    <property type="entry name" value="WH-like_DNA-bd_sf"/>
</dbReference>
<dbReference type="InterPro" id="IPR005119">
    <property type="entry name" value="LysR_subst-bd"/>
</dbReference>
<dbReference type="AlphaFoldDB" id="A0A075LFV4"/>
<evidence type="ECO:0000259" key="5">
    <source>
        <dbReference type="PROSITE" id="PS50931"/>
    </source>
</evidence>
<dbReference type="Proteomes" id="UP000027980">
    <property type="component" value="Chromosome"/>
</dbReference>
<dbReference type="RefSeq" id="WP_038558189.1">
    <property type="nucleotide sequence ID" value="NZ_CP008876.1"/>
</dbReference>
<evidence type="ECO:0000256" key="4">
    <source>
        <dbReference type="ARBA" id="ARBA00023163"/>
    </source>
</evidence>
<evidence type="ECO:0000256" key="3">
    <source>
        <dbReference type="ARBA" id="ARBA00023125"/>
    </source>
</evidence>
<dbReference type="HOGENOM" id="CLU_039613_6_1_9"/>
<dbReference type="PANTHER" id="PTHR30126:SF100">
    <property type="entry name" value="LYSR-FAMILY TRANSCRIPTIONAL REGULATOR"/>
    <property type="match status" value="1"/>
</dbReference>
<evidence type="ECO:0000256" key="1">
    <source>
        <dbReference type="ARBA" id="ARBA00009437"/>
    </source>
</evidence>
<proteinExistence type="inferred from homology"/>
<dbReference type="Pfam" id="PF00126">
    <property type="entry name" value="HTH_1"/>
    <property type="match status" value="1"/>
</dbReference>
<dbReference type="GO" id="GO:0000976">
    <property type="term" value="F:transcription cis-regulatory region binding"/>
    <property type="evidence" value="ECO:0007669"/>
    <property type="project" value="TreeGrafter"/>
</dbReference>
<organism evidence="6 7">
    <name type="scientific">Terribacillus saccharophilus</name>
    <dbReference type="NCBI Taxonomy" id="361277"/>
    <lineage>
        <taxon>Bacteria</taxon>
        <taxon>Bacillati</taxon>
        <taxon>Bacillota</taxon>
        <taxon>Bacilli</taxon>
        <taxon>Bacillales</taxon>
        <taxon>Bacillaceae</taxon>
        <taxon>Terribacillus</taxon>
    </lineage>
</organism>
<dbReference type="PROSITE" id="PS50931">
    <property type="entry name" value="HTH_LYSR"/>
    <property type="match status" value="1"/>
</dbReference>
<protein>
    <submittedName>
        <fullName evidence="6">Regulatory protein</fullName>
    </submittedName>
</protein>
<evidence type="ECO:0000313" key="7">
    <source>
        <dbReference type="Proteomes" id="UP000027980"/>
    </source>
</evidence>
<dbReference type="KEGG" id="tap:GZ22_02065"/>
<accession>A0A075LFV4</accession>
<dbReference type="Gene3D" id="3.40.190.290">
    <property type="match status" value="1"/>
</dbReference>
<feature type="domain" description="HTH lysR-type" evidence="5">
    <location>
        <begin position="1"/>
        <end position="58"/>
    </location>
</feature>
<gene>
    <name evidence="6" type="ORF">GZ22_02065</name>
</gene>
<evidence type="ECO:0000313" key="6">
    <source>
        <dbReference type="EMBL" id="AIF65550.1"/>
    </source>
</evidence>
<keyword evidence="3" id="KW-0238">DNA-binding</keyword>
<dbReference type="GO" id="GO:0003700">
    <property type="term" value="F:DNA-binding transcription factor activity"/>
    <property type="evidence" value="ECO:0007669"/>
    <property type="project" value="InterPro"/>
</dbReference>
<dbReference type="EMBL" id="CP008876">
    <property type="protein sequence ID" value="AIF65550.1"/>
    <property type="molecule type" value="Genomic_DNA"/>
</dbReference>
<keyword evidence="2" id="KW-0805">Transcription regulation</keyword>
<dbReference type="Gene3D" id="1.10.10.10">
    <property type="entry name" value="Winged helix-like DNA-binding domain superfamily/Winged helix DNA-binding domain"/>
    <property type="match status" value="1"/>
</dbReference>
<dbReference type="OrthoDB" id="9803735at2"/>
<dbReference type="InterPro" id="IPR000847">
    <property type="entry name" value="LysR_HTH_N"/>
</dbReference>
<dbReference type="Pfam" id="PF03466">
    <property type="entry name" value="LysR_substrate"/>
    <property type="match status" value="1"/>
</dbReference>
<name>A0A075LFV4_9BACI</name>
<comment type="similarity">
    <text evidence="1">Belongs to the LysR transcriptional regulatory family.</text>
</comment>